<comment type="caution">
    <text evidence="9">The sequence shown here is derived from an EMBL/GenBank/DDBJ whole genome shotgun (WGS) entry which is preliminary data.</text>
</comment>
<evidence type="ECO:0000256" key="3">
    <source>
        <dbReference type="ARBA" id="ARBA00022679"/>
    </source>
</evidence>
<dbReference type="InterPro" id="IPR007759">
    <property type="entry name" value="Asxl_HARE-HTH"/>
</dbReference>
<reference evidence="9 10" key="1">
    <citation type="submission" date="2021-01" db="EMBL/GenBank/DDBJ databases">
        <title>Genomic Encyclopedia of Type Strains, Phase IV (KMG-IV): sequencing the most valuable type-strain genomes for metagenomic binning, comparative biology and taxonomic classification.</title>
        <authorList>
            <person name="Goeker M."/>
        </authorList>
    </citation>
    <scope>NUCLEOTIDE SEQUENCE [LARGE SCALE GENOMIC DNA]</scope>
    <source>
        <strain evidence="9 10">DSM 25879</strain>
    </source>
</reference>
<dbReference type="Pfam" id="PF05066">
    <property type="entry name" value="HARE-HTH"/>
    <property type="match status" value="1"/>
</dbReference>
<keyword evidence="10" id="KW-1185">Reference proteome</keyword>
<dbReference type="InterPro" id="IPR038087">
    <property type="entry name" value="RNAP_delta_N_dom_sf"/>
</dbReference>
<evidence type="ECO:0000313" key="10">
    <source>
        <dbReference type="Proteomes" id="UP000737402"/>
    </source>
</evidence>
<dbReference type="PROSITE" id="PS51913">
    <property type="entry name" value="HTH_HARE"/>
    <property type="match status" value="1"/>
</dbReference>
<dbReference type="HAMAP" id="MF_00357">
    <property type="entry name" value="RNApol_bact_RpoE"/>
    <property type="match status" value="1"/>
</dbReference>
<keyword evidence="3 6" id="KW-0808">Transferase</keyword>
<evidence type="ECO:0000256" key="7">
    <source>
        <dbReference type="SAM" id="MobiDB-lite"/>
    </source>
</evidence>
<evidence type="ECO:0000256" key="2">
    <source>
        <dbReference type="ARBA" id="ARBA00022478"/>
    </source>
</evidence>
<dbReference type="InterPro" id="IPR029757">
    <property type="entry name" value="RpoE"/>
</dbReference>
<dbReference type="Proteomes" id="UP000737402">
    <property type="component" value="Unassembled WGS sequence"/>
</dbReference>
<dbReference type="GO" id="GO:0000428">
    <property type="term" value="C:DNA-directed RNA polymerase complex"/>
    <property type="evidence" value="ECO:0007669"/>
    <property type="project" value="UniProtKB-KW"/>
</dbReference>
<comment type="function">
    <text evidence="6">Participates in both the initiation and recycling phases of transcription. In the presence of the delta subunit, RNAP displays an increased specificity of transcription, a decreased affinity for nucleic acids, and an increased efficiency of RNA synthesis because of enhanced recycling.</text>
</comment>
<evidence type="ECO:0000256" key="1">
    <source>
        <dbReference type="ARBA" id="ARBA00009828"/>
    </source>
</evidence>
<evidence type="ECO:0000256" key="6">
    <source>
        <dbReference type="HAMAP-Rule" id="MF_00357"/>
    </source>
</evidence>
<accession>A0ABS2NVK1</accession>
<comment type="subunit">
    <text evidence="6">RNAP is composed of a core of 2 alpha, a beta and a beta' subunits. The core is associated with a delta subunit and one of several sigma factors.</text>
</comment>
<feature type="compositionally biased region" description="Acidic residues" evidence="7">
    <location>
        <begin position="107"/>
        <end position="189"/>
    </location>
</feature>
<feature type="domain" description="HTH HARE-type" evidence="8">
    <location>
        <begin position="14"/>
        <end position="81"/>
    </location>
</feature>
<proteinExistence type="inferred from homology"/>
<evidence type="ECO:0000256" key="4">
    <source>
        <dbReference type="ARBA" id="ARBA00022695"/>
    </source>
</evidence>
<keyword evidence="4 6" id="KW-0548">Nucleotidyltransferase</keyword>
<dbReference type="Gene3D" id="1.10.10.1250">
    <property type="entry name" value="RNA polymerase, subunit delta, N-terminal domain"/>
    <property type="match status" value="1"/>
</dbReference>
<gene>
    <name evidence="6" type="primary">rpoE</name>
    <name evidence="9" type="ORF">JOC95_000520</name>
</gene>
<keyword evidence="2 6" id="KW-0240">DNA-directed RNA polymerase</keyword>
<dbReference type="RefSeq" id="WP_275580512.1">
    <property type="nucleotide sequence ID" value="NZ_JAFBED010000001.1"/>
</dbReference>
<dbReference type="NCBIfam" id="TIGR04567">
    <property type="entry name" value="RNAP_delt_lowGC"/>
    <property type="match status" value="1"/>
</dbReference>
<feature type="region of interest" description="Disordered" evidence="7">
    <location>
        <begin position="90"/>
        <end position="189"/>
    </location>
</feature>
<comment type="similarity">
    <text evidence="1 6">Belongs to the RpoE family.</text>
</comment>
<protein>
    <recommendedName>
        <fullName evidence="6">Probable DNA-directed RNA polymerase subunit delta</fullName>
    </recommendedName>
    <alternativeName>
        <fullName evidence="6">RNAP delta factor</fullName>
    </alternativeName>
</protein>
<name>A0ABS2NVK1_9BACI</name>
<evidence type="ECO:0000313" key="9">
    <source>
        <dbReference type="EMBL" id="MBM7618678.1"/>
    </source>
</evidence>
<evidence type="ECO:0000256" key="5">
    <source>
        <dbReference type="ARBA" id="ARBA00023163"/>
    </source>
</evidence>
<evidence type="ECO:0000259" key="8">
    <source>
        <dbReference type="PROSITE" id="PS51913"/>
    </source>
</evidence>
<organism evidence="9 10">
    <name type="scientific">Sutcliffiella tianshenii</name>
    <dbReference type="NCBI Taxonomy" id="1463404"/>
    <lineage>
        <taxon>Bacteria</taxon>
        <taxon>Bacillati</taxon>
        <taxon>Bacillota</taxon>
        <taxon>Bacilli</taxon>
        <taxon>Bacillales</taxon>
        <taxon>Bacillaceae</taxon>
        <taxon>Sutcliffiella</taxon>
    </lineage>
</organism>
<keyword evidence="5 6" id="KW-0804">Transcription</keyword>
<dbReference type="EMBL" id="JAFBED010000001">
    <property type="protein sequence ID" value="MBM7618678.1"/>
    <property type="molecule type" value="Genomic_DNA"/>
</dbReference>
<sequence length="189" mass="22360">MALNHLTAEEVKEMSLIEIAYALFQDQKQSVTFGELLTEIKKLTGFTDEDLRSKLSQFYTDLNVDGRFICIGENQWGLRAWYPYDQIEEETTPQVKTKKKKAKKASDDDDLDADEFEELDEEELEFDDLDDYEEDDAEDDDFDDVEEDDADDDDEEFEEDLIEDEEYDLEDDEEEEEDEEFEEDEDDKL</sequence>